<proteinExistence type="predicted"/>
<protein>
    <submittedName>
        <fullName evidence="2">Uncharacterized protein</fullName>
    </submittedName>
</protein>
<geneLocation type="mitochondrion" evidence="2"/>
<accession>A0A101LUK5</accession>
<dbReference type="EMBL" id="LKAM01000017">
    <property type="protein sequence ID" value="KUM45586.1"/>
    <property type="molecule type" value="Genomic_DNA"/>
</dbReference>
<feature type="region of interest" description="Disordered" evidence="1">
    <location>
        <begin position="1"/>
        <end position="20"/>
    </location>
</feature>
<keyword evidence="2" id="KW-0496">Mitochondrion</keyword>
<reference evidence="2" key="1">
    <citation type="journal article" date="2015" name="Genome Biol. Evol.">
        <title>Organellar Genomes of White Spruce (Picea glauca): Assembly and Annotation.</title>
        <authorList>
            <person name="Jackman S.D."/>
            <person name="Warren R.L."/>
            <person name="Gibb E.A."/>
            <person name="Vandervalk B.P."/>
            <person name="Mohamadi H."/>
            <person name="Chu J."/>
            <person name="Raymond A."/>
            <person name="Pleasance S."/>
            <person name="Coope R."/>
            <person name="Wildung M.R."/>
            <person name="Ritland C.E."/>
            <person name="Bousquet J."/>
            <person name="Jones S.J."/>
            <person name="Bohlmann J."/>
            <person name="Birol I."/>
        </authorList>
    </citation>
    <scope>NUCLEOTIDE SEQUENCE [LARGE SCALE GENOMIC DNA]</scope>
    <source>
        <tissue evidence="2">Flushing bud</tissue>
    </source>
</reference>
<gene>
    <name evidence="2" type="ORF">ABT39_MTgene2421</name>
</gene>
<comment type="caution">
    <text evidence="2">The sequence shown here is derived from an EMBL/GenBank/DDBJ whole genome shotgun (WGS) entry which is preliminary data.</text>
</comment>
<evidence type="ECO:0000313" key="2">
    <source>
        <dbReference type="EMBL" id="KUM45586.1"/>
    </source>
</evidence>
<evidence type="ECO:0000256" key="1">
    <source>
        <dbReference type="SAM" id="MobiDB-lite"/>
    </source>
</evidence>
<dbReference type="AlphaFoldDB" id="A0A101LUK5"/>
<name>A0A101LUK5_PICGL</name>
<sequence>MELFSKPRRNPEKQGRSLCSSPDAPLLLLLKADEKNQNCLKDGPESLVKSHPCMSKNKAWLSKLSSARQVVSPTRT</sequence>
<organism evidence="2">
    <name type="scientific">Picea glauca</name>
    <name type="common">White spruce</name>
    <name type="synonym">Pinus glauca</name>
    <dbReference type="NCBI Taxonomy" id="3330"/>
    <lineage>
        <taxon>Eukaryota</taxon>
        <taxon>Viridiplantae</taxon>
        <taxon>Streptophyta</taxon>
        <taxon>Embryophyta</taxon>
        <taxon>Tracheophyta</taxon>
        <taxon>Spermatophyta</taxon>
        <taxon>Pinopsida</taxon>
        <taxon>Pinidae</taxon>
        <taxon>Conifers I</taxon>
        <taxon>Pinales</taxon>
        <taxon>Pinaceae</taxon>
        <taxon>Picea</taxon>
    </lineage>
</organism>